<dbReference type="NCBIfam" id="TIGR00492">
    <property type="entry name" value="alr"/>
    <property type="match status" value="1"/>
</dbReference>
<dbReference type="SUPFAM" id="SSF51419">
    <property type="entry name" value="PLP-binding barrel"/>
    <property type="match status" value="1"/>
</dbReference>
<dbReference type="InterPro" id="IPR029066">
    <property type="entry name" value="PLP-binding_barrel"/>
</dbReference>
<dbReference type="Pfam" id="PF01168">
    <property type="entry name" value="Ala_racemase_N"/>
    <property type="match status" value="1"/>
</dbReference>
<dbReference type="GO" id="GO:0008784">
    <property type="term" value="F:alanine racemase activity"/>
    <property type="evidence" value="ECO:0007669"/>
    <property type="project" value="UniProtKB-UniRule"/>
</dbReference>
<dbReference type="UniPathway" id="UPA00042">
    <property type="reaction ID" value="UER00497"/>
</dbReference>
<protein>
    <recommendedName>
        <fullName evidence="4">Alanine racemase</fullName>
        <ecNumber evidence="4">5.1.1.1</ecNumber>
    </recommendedName>
</protein>
<evidence type="ECO:0000256" key="2">
    <source>
        <dbReference type="ARBA" id="ARBA00022898"/>
    </source>
</evidence>
<dbReference type="Gene3D" id="3.20.20.10">
    <property type="entry name" value="Alanine racemase"/>
    <property type="match status" value="1"/>
</dbReference>
<keyword evidence="3 4" id="KW-0413">Isomerase</keyword>
<feature type="active site" description="Proton acceptor; specific for D-alanine" evidence="4">
    <location>
        <position position="41"/>
    </location>
</feature>
<dbReference type="PANTHER" id="PTHR30511">
    <property type="entry name" value="ALANINE RACEMASE"/>
    <property type="match status" value="1"/>
</dbReference>
<dbReference type="SMART" id="SM01005">
    <property type="entry name" value="Ala_racemase_C"/>
    <property type="match status" value="1"/>
</dbReference>
<sequence>MTQKKIESLRPTYALIDLKSFAHNIEQARSLSGTDIIAIIKADGYGHGALKMAEYAWRNCGVKRFGVATVLEGMILREHLGREPMIFLLGYVDQFLHEELFSNNLIPAVFDDEIASAYHSYLVKHDRTADITLKIDTGMHRLGYQPDMDYYSFTVKYPRFRVCHVMSHLSSSDTDLEYSNHQKELFSAFIKKNHIKSNTSLLNSSGIANIKNEFSLARPGIMLYGYLYGNNEVALKKVMRIYSKVVHIKRIKSGETVSYNRRFTADREMTVGVVPIGYADGYSRRFSNRAEMRVNGVNCPVLGTVCMDMTMIDLTNVPLNGMYPEVEILGDNITADKWAELADTISYEVLCGISDRIPRIYKD</sequence>
<proteinExistence type="inferred from homology"/>
<keyword evidence="2 4" id="KW-0663">Pyridoxal phosphate</keyword>
<evidence type="ECO:0000259" key="7">
    <source>
        <dbReference type="SMART" id="SM01005"/>
    </source>
</evidence>
<evidence type="ECO:0000256" key="4">
    <source>
        <dbReference type="HAMAP-Rule" id="MF_01201"/>
    </source>
</evidence>
<dbReference type="SUPFAM" id="SSF50621">
    <property type="entry name" value="Alanine racemase C-terminal domain-like"/>
    <property type="match status" value="1"/>
</dbReference>
<dbReference type="EMBL" id="CP035108">
    <property type="protein sequence ID" value="QAR33299.1"/>
    <property type="molecule type" value="Genomic_DNA"/>
</dbReference>
<gene>
    <name evidence="8" type="primary">alr</name>
    <name evidence="8" type="ORF">EP073_07765</name>
</gene>
<dbReference type="Gene3D" id="2.40.37.10">
    <property type="entry name" value="Lyase, Ornithine Decarboxylase, Chain A, domain 1"/>
    <property type="match status" value="1"/>
</dbReference>
<comment type="pathway">
    <text evidence="4">Amino-acid biosynthesis; D-alanine biosynthesis; D-alanine from L-alanine: step 1/1.</text>
</comment>
<feature type="domain" description="Alanine racemase C-terminal" evidence="7">
    <location>
        <begin position="238"/>
        <end position="362"/>
    </location>
</feature>
<keyword evidence="9" id="KW-1185">Reference proteome</keyword>
<dbReference type="GO" id="GO:0030170">
    <property type="term" value="F:pyridoxal phosphate binding"/>
    <property type="evidence" value="ECO:0007669"/>
    <property type="project" value="UniProtKB-UniRule"/>
</dbReference>
<dbReference type="OrthoDB" id="9813814at2"/>
<feature type="binding site" evidence="4 6">
    <location>
        <position position="307"/>
    </location>
    <ligand>
        <name>substrate</name>
    </ligand>
</feature>
<dbReference type="InterPro" id="IPR009006">
    <property type="entry name" value="Ala_racemase/Decarboxylase_C"/>
</dbReference>
<feature type="modified residue" description="N6-(pyridoxal phosphate)lysine" evidence="4 5">
    <location>
        <position position="41"/>
    </location>
</feature>
<evidence type="ECO:0000256" key="1">
    <source>
        <dbReference type="ARBA" id="ARBA00001933"/>
    </source>
</evidence>
<dbReference type="Proteomes" id="UP000287502">
    <property type="component" value="Chromosome"/>
</dbReference>
<dbReference type="HAMAP" id="MF_01201">
    <property type="entry name" value="Ala_racemase"/>
    <property type="match status" value="1"/>
</dbReference>
<dbReference type="InterPro" id="IPR011079">
    <property type="entry name" value="Ala_racemase_C"/>
</dbReference>
<name>A0A410JYU6_9BACT</name>
<dbReference type="GO" id="GO:0030632">
    <property type="term" value="P:D-alanine biosynthetic process"/>
    <property type="evidence" value="ECO:0007669"/>
    <property type="project" value="UniProtKB-UniRule"/>
</dbReference>
<evidence type="ECO:0000256" key="6">
    <source>
        <dbReference type="PIRSR" id="PIRSR600821-52"/>
    </source>
</evidence>
<dbReference type="InterPro" id="IPR020622">
    <property type="entry name" value="Ala_racemase_pyridoxalP-BS"/>
</dbReference>
<accession>A0A410JYU6</accession>
<dbReference type="AlphaFoldDB" id="A0A410JYU6"/>
<evidence type="ECO:0000256" key="5">
    <source>
        <dbReference type="PIRSR" id="PIRSR600821-50"/>
    </source>
</evidence>
<feature type="active site" description="Proton acceptor; specific for L-alanine" evidence="4">
    <location>
        <position position="259"/>
    </location>
</feature>
<evidence type="ECO:0000313" key="9">
    <source>
        <dbReference type="Proteomes" id="UP000287502"/>
    </source>
</evidence>
<dbReference type="InterPro" id="IPR001608">
    <property type="entry name" value="Ala_racemase_N"/>
</dbReference>
<dbReference type="RefSeq" id="WP_128466585.1">
    <property type="nucleotide sequence ID" value="NZ_CP035108.1"/>
</dbReference>
<reference evidence="8 9" key="1">
    <citation type="submission" date="2019-01" db="EMBL/GenBank/DDBJ databases">
        <title>Geovibrio thiophilus DSM 11263, complete genome.</title>
        <authorList>
            <person name="Spring S."/>
            <person name="Bunk B."/>
            <person name="Sproer C."/>
        </authorList>
    </citation>
    <scope>NUCLEOTIDE SEQUENCE [LARGE SCALE GENOMIC DNA]</scope>
    <source>
        <strain evidence="8 9">DSM 11263</strain>
    </source>
</reference>
<evidence type="ECO:0000256" key="3">
    <source>
        <dbReference type="ARBA" id="ARBA00023235"/>
    </source>
</evidence>
<comment type="cofactor">
    <cofactor evidence="1 4 5">
        <name>pyridoxal 5'-phosphate</name>
        <dbReference type="ChEBI" id="CHEBI:597326"/>
    </cofactor>
</comment>
<organism evidence="8 9">
    <name type="scientific">Geovibrio thiophilus</name>
    <dbReference type="NCBI Taxonomy" id="139438"/>
    <lineage>
        <taxon>Bacteria</taxon>
        <taxon>Pseudomonadati</taxon>
        <taxon>Deferribacterota</taxon>
        <taxon>Deferribacteres</taxon>
        <taxon>Deferribacterales</taxon>
        <taxon>Geovibrionaceae</taxon>
        <taxon>Geovibrio</taxon>
    </lineage>
</organism>
<feature type="binding site" evidence="4 6">
    <location>
        <position position="141"/>
    </location>
    <ligand>
        <name>substrate</name>
    </ligand>
</feature>
<evidence type="ECO:0000313" key="8">
    <source>
        <dbReference type="EMBL" id="QAR33299.1"/>
    </source>
</evidence>
<dbReference type="PROSITE" id="PS00395">
    <property type="entry name" value="ALANINE_RACEMASE"/>
    <property type="match status" value="1"/>
</dbReference>
<dbReference type="KEGG" id="gtl:EP073_07765"/>
<dbReference type="EC" id="5.1.1.1" evidence="4"/>
<dbReference type="PRINTS" id="PR00992">
    <property type="entry name" value="ALARACEMASE"/>
</dbReference>
<dbReference type="GO" id="GO:0005829">
    <property type="term" value="C:cytosol"/>
    <property type="evidence" value="ECO:0007669"/>
    <property type="project" value="TreeGrafter"/>
</dbReference>
<comment type="function">
    <text evidence="4">Catalyzes the interconversion of L-alanine and D-alanine. May also act on other amino acids.</text>
</comment>
<dbReference type="InterPro" id="IPR000821">
    <property type="entry name" value="Ala_racemase"/>
</dbReference>
<comment type="similarity">
    <text evidence="4">Belongs to the alanine racemase family.</text>
</comment>
<dbReference type="Pfam" id="PF00842">
    <property type="entry name" value="Ala_racemase_C"/>
    <property type="match status" value="1"/>
</dbReference>
<dbReference type="CDD" id="cd00430">
    <property type="entry name" value="PLPDE_III_AR"/>
    <property type="match status" value="1"/>
</dbReference>
<dbReference type="PANTHER" id="PTHR30511:SF0">
    <property type="entry name" value="ALANINE RACEMASE, CATABOLIC-RELATED"/>
    <property type="match status" value="1"/>
</dbReference>
<comment type="catalytic activity">
    <reaction evidence="4">
        <text>L-alanine = D-alanine</text>
        <dbReference type="Rhea" id="RHEA:20249"/>
        <dbReference type="ChEBI" id="CHEBI:57416"/>
        <dbReference type="ChEBI" id="CHEBI:57972"/>
        <dbReference type="EC" id="5.1.1.1"/>
    </reaction>
</comment>